<dbReference type="PANTHER" id="PTHR23035">
    <property type="entry name" value="CILIA- AND FLAGELLA-ASSOCIATED PROTEIN 97-RELATED"/>
    <property type="match status" value="1"/>
</dbReference>
<comment type="similarity">
    <text evidence="1">Belongs to the CFAP97 family.</text>
</comment>
<evidence type="ECO:0000256" key="2">
    <source>
        <dbReference type="SAM" id="MobiDB-lite"/>
    </source>
</evidence>
<evidence type="ECO:0000313" key="3">
    <source>
        <dbReference type="EMBL" id="CAI8006114.1"/>
    </source>
</evidence>
<dbReference type="Pfam" id="PF13879">
    <property type="entry name" value="Hmw_CFAP97"/>
    <property type="match status" value="1"/>
</dbReference>
<keyword evidence="4" id="KW-1185">Reference proteome</keyword>
<comment type="caution">
    <text evidence="3">The sequence shown here is derived from an EMBL/GenBank/DDBJ whole genome shotgun (WGS) entry which is preliminary data.</text>
</comment>
<dbReference type="EMBL" id="CASHTH010000661">
    <property type="protein sequence ID" value="CAI8006114.1"/>
    <property type="molecule type" value="Genomic_DNA"/>
</dbReference>
<name>A0AA35W3F4_GEOBA</name>
<evidence type="ECO:0000256" key="1">
    <source>
        <dbReference type="ARBA" id="ARBA00008315"/>
    </source>
</evidence>
<sequence length="193" mass="22732">MASSGASGHSTGTVSASKGLQRMWDERKLEEHRERIEEDRWRLVDRHNRELLMRMNTIMHSTGRVEHRNLDWKPKKSIGYIKRQEEMQRVQRENQVHNMLAINRYSSTAFLQAILKRIQTVKPQYSVKQWESDYHSHVERCRSMSQTLSGLGPSTRAQREPRKRKAELHLPPIHPIATDKQLSDIQEEIDVET</sequence>
<accession>A0AA35W3F4</accession>
<organism evidence="3 4">
    <name type="scientific">Geodia barretti</name>
    <name type="common">Barrett's horny sponge</name>
    <dbReference type="NCBI Taxonomy" id="519541"/>
    <lineage>
        <taxon>Eukaryota</taxon>
        <taxon>Metazoa</taxon>
        <taxon>Porifera</taxon>
        <taxon>Demospongiae</taxon>
        <taxon>Heteroscleromorpha</taxon>
        <taxon>Tetractinellida</taxon>
        <taxon>Astrophorina</taxon>
        <taxon>Geodiidae</taxon>
        <taxon>Geodia</taxon>
    </lineage>
</organism>
<protein>
    <submittedName>
        <fullName evidence="3">Uncharacterized protein</fullName>
    </submittedName>
</protein>
<dbReference type="InterPro" id="IPR029488">
    <property type="entry name" value="Hmw/CFAP97"/>
</dbReference>
<dbReference type="Proteomes" id="UP001174909">
    <property type="component" value="Unassembled WGS sequence"/>
</dbReference>
<feature type="region of interest" description="Disordered" evidence="2">
    <location>
        <begin position="144"/>
        <end position="193"/>
    </location>
</feature>
<evidence type="ECO:0000313" key="4">
    <source>
        <dbReference type="Proteomes" id="UP001174909"/>
    </source>
</evidence>
<dbReference type="PANTHER" id="PTHR23035:SF2">
    <property type="entry name" value="KIAA1430 HOMOLOGUE"/>
    <property type="match status" value="1"/>
</dbReference>
<dbReference type="AlphaFoldDB" id="A0AA35W3F4"/>
<proteinExistence type="inferred from homology"/>
<gene>
    <name evidence="3" type="ORF">GBAR_LOCUS4563</name>
</gene>
<dbReference type="InterPro" id="IPR038791">
    <property type="entry name" value="Cfap97/Hemingway"/>
</dbReference>
<reference evidence="3" key="1">
    <citation type="submission" date="2023-03" db="EMBL/GenBank/DDBJ databases">
        <authorList>
            <person name="Steffen K."/>
            <person name="Cardenas P."/>
        </authorList>
    </citation>
    <scope>NUCLEOTIDE SEQUENCE</scope>
</reference>